<evidence type="ECO:0000259" key="4">
    <source>
        <dbReference type="PROSITE" id="PS51372"/>
    </source>
</evidence>
<reference evidence="5" key="1">
    <citation type="submission" date="2017-12" db="EMBL/GenBank/DDBJ databases">
        <authorList>
            <person name="Thomas-White K."/>
            <person name="Wolfe A.J."/>
        </authorList>
    </citation>
    <scope>NUCLEOTIDE SEQUENCE</scope>
    <source>
        <strain evidence="5">UMB0043</strain>
    </source>
</reference>
<proteinExistence type="predicted"/>
<dbReference type="RefSeq" id="WP_101736084.1">
    <property type="nucleotide sequence ID" value="NZ_CP137211.1"/>
</dbReference>
<gene>
    <name evidence="5" type="ORF">CYJ44_010215</name>
</gene>
<organism evidence="5 6">
    <name type="scientific">Corynebacterium hesseae</name>
    <dbReference type="NCBI Taxonomy" id="2913502"/>
    <lineage>
        <taxon>Bacteria</taxon>
        <taxon>Bacillati</taxon>
        <taxon>Actinomycetota</taxon>
        <taxon>Actinomycetes</taxon>
        <taxon>Mycobacteriales</taxon>
        <taxon>Corynebacteriaceae</taxon>
        <taxon>Corynebacterium</taxon>
    </lineage>
</organism>
<dbReference type="EMBL" id="PKHR02000019">
    <property type="protein sequence ID" value="MEM5986536.1"/>
    <property type="molecule type" value="Genomic_DNA"/>
</dbReference>
<dbReference type="InterPro" id="IPR004341">
    <property type="entry name" value="CAT_RNA-bd_dom"/>
</dbReference>
<dbReference type="Gene3D" id="2.30.24.10">
    <property type="entry name" value="CAT RNA-binding domain"/>
    <property type="match status" value="1"/>
</dbReference>
<comment type="caution">
    <text evidence="5">The sequence shown here is derived from an EMBL/GenBank/DDBJ whole genome shotgun (WGS) entry which is preliminary data.</text>
</comment>
<dbReference type="PROSITE" id="PS51372">
    <property type="entry name" value="PRD_2"/>
    <property type="match status" value="1"/>
</dbReference>
<evidence type="ECO:0000256" key="3">
    <source>
        <dbReference type="ARBA" id="ARBA00023163"/>
    </source>
</evidence>
<dbReference type="PANTHER" id="PTHR30185:SF18">
    <property type="entry name" value="TRANSCRIPTIONAL REGULATOR MTLR"/>
    <property type="match status" value="1"/>
</dbReference>
<dbReference type="SUPFAM" id="SSF63520">
    <property type="entry name" value="PTS-regulatory domain, PRD"/>
    <property type="match status" value="2"/>
</dbReference>
<dbReference type="SMART" id="SM01061">
    <property type="entry name" value="CAT_RBD"/>
    <property type="match status" value="1"/>
</dbReference>
<name>A0ABU9UK05_9CORY</name>
<evidence type="ECO:0000256" key="2">
    <source>
        <dbReference type="ARBA" id="ARBA00023015"/>
    </source>
</evidence>
<keyword evidence="1" id="KW-0677">Repeat</keyword>
<dbReference type="InterPro" id="IPR036634">
    <property type="entry name" value="PRD_sf"/>
</dbReference>
<dbReference type="Pfam" id="PF03123">
    <property type="entry name" value="CAT_RBD"/>
    <property type="match status" value="1"/>
</dbReference>
<protein>
    <submittedName>
        <fullName evidence="5">PRD domain-containing protein</fullName>
    </submittedName>
</protein>
<dbReference type="Pfam" id="PF00874">
    <property type="entry name" value="PRD"/>
    <property type="match status" value="2"/>
</dbReference>
<dbReference type="SUPFAM" id="SSF50151">
    <property type="entry name" value="SacY-like RNA-binding domain"/>
    <property type="match status" value="1"/>
</dbReference>
<keyword evidence="6" id="KW-1185">Reference proteome</keyword>
<sequence>MQLLRVFNNNVVLARRGAEDVIVTGRGIGFQAHPGTEVDPAKVVKVFVPDSGRDPDHMAAMIAGIPGEYVQLVIDAMHSVDMSEALRSKLTLVVAIADHIHGAVNRGNAVSYPLEAEVRHLYSDDFALAQQLLTAINGGLHKPLAPDEAVAITLHLVNAGFAVGDLSGTYRMTGLIQQILAVIGSHNDTELNSEDISVARFITHLRYLFVRMAEHQQLDSDDRQVATAISARYPDAVETAQMVANLIELRLDSALTPDEVSYLTLHIARLEEASA</sequence>
<keyword evidence="2" id="KW-0805">Transcription regulation</keyword>
<evidence type="ECO:0000256" key="1">
    <source>
        <dbReference type="ARBA" id="ARBA00022737"/>
    </source>
</evidence>
<evidence type="ECO:0000313" key="6">
    <source>
        <dbReference type="Proteomes" id="UP000235104"/>
    </source>
</evidence>
<dbReference type="Proteomes" id="UP000235104">
    <property type="component" value="Unassembled WGS sequence"/>
</dbReference>
<dbReference type="Gene3D" id="1.10.1790.10">
    <property type="entry name" value="PRD domain"/>
    <property type="match status" value="2"/>
</dbReference>
<dbReference type="InterPro" id="IPR011608">
    <property type="entry name" value="PRD"/>
</dbReference>
<dbReference type="PANTHER" id="PTHR30185">
    <property type="entry name" value="CRYPTIC BETA-GLUCOSIDE BGL OPERON ANTITERMINATOR"/>
    <property type="match status" value="1"/>
</dbReference>
<dbReference type="InterPro" id="IPR050661">
    <property type="entry name" value="BglG_antiterminators"/>
</dbReference>
<accession>A0ABU9UK05</accession>
<keyword evidence="3" id="KW-0804">Transcription</keyword>
<evidence type="ECO:0000313" key="5">
    <source>
        <dbReference type="EMBL" id="MEM5986536.1"/>
    </source>
</evidence>
<dbReference type="InterPro" id="IPR036650">
    <property type="entry name" value="CAT_RNA-bd_dom_sf"/>
</dbReference>
<feature type="domain" description="PRD" evidence="4">
    <location>
        <begin position="167"/>
        <end position="275"/>
    </location>
</feature>